<evidence type="ECO:0000313" key="3">
    <source>
        <dbReference type="Proteomes" id="UP001139722"/>
    </source>
</evidence>
<feature type="region of interest" description="Disordered" evidence="1">
    <location>
        <begin position="34"/>
        <end position="63"/>
    </location>
</feature>
<feature type="compositionally biased region" description="Basic and acidic residues" evidence="1">
    <location>
        <begin position="146"/>
        <end position="162"/>
    </location>
</feature>
<feature type="compositionally biased region" description="Basic and acidic residues" evidence="1">
    <location>
        <begin position="51"/>
        <end position="63"/>
    </location>
</feature>
<proteinExistence type="predicted"/>
<sequence>MRWRKGIDLGWCEHDRALGEPIHELRLGEHAHGRRLLADRQTPSRDDDDYRGDGHRSSGRGREALRRPLRLELGVAQVVGALPVHEQALGADPDLLALVVLDVDREDARRPDHYMIDVARARSDRHGVQYTLRRTEPFQLPGDLELADRPRYHDRDSLDSGDRPNALASVERGGPSACSRRHSAMTDAAAGRPDNETAAAGEGSVTVSRLSGCAVDADRVTSTLRMSGGTRNPQLECARAESAHCANGVPRTGVADLMKSREAE</sequence>
<accession>A0A9X2KC62</accession>
<dbReference type="EMBL" id="JAMZDY010000001">
    <property type="protein sequence ID" value="MCP2370885.1"/>
    <property type="molecule type" value="Genomic_DNA"/>
</dbReference>
<feature type="region of interest" description="Disordered" evidence="1">
    <location>
        <begin position="141"/>
        <end position="203"/>
    </location>
</feature>
<feature type="compositionally biased region" description="Basic and acidic residues" evidence="1">
    <location>
        <begin position="34"/>
        <end position="45"/>
    </location>
</feature>
<organism evidence="2 3">
    <name type="scientific">Agromyces terreus</name>
    <dbReference type="NCBI Taxonomy" id="424795"/>
    <lineage>
        <taxon>Bacteria</taxon>
        <taxon>Bacillati</taxon>
        <taxon>Actinomycetota</taxon>
        <taxon>Actinomycetes</taxon>
        <taxon>Micrococcales</taxon>
        <taxon>Microbacteriaceae</taxon>
        <taxon>Agromyces</taxon>
    </lineage>
</organism>
<evidence type="ECO:0000256" key="1">
    <source>
        <dbReference type="SAM" id="MobiDB-lite"/>
    </source>
</evidence>
<reference evidence="2" key="1">
    <citation type="submission" date="2022-06" db="EMBL/GenBank/DDBJ databases">
        <title>Sequencing the genomes of 1000 actinobacteria strains.</title>
        <authorList>
            <person name="Klenk H.-P."/>
        </authorList>
    </citation>
    <scope>NUCLEOTIDE SEQUENCE</scope>
    <source>
        <strain evidence="2">DSM 22016</strain>
    </source>
</reference>
<gene>
    <name evidence="2" type="ORF">BJ978_001561</name>
</gene>
<dbReference type="AlphaFoldDB" id="A0A9X2KC62"/>
<evidence type="ECO:0000313" key="2">
    <source>
        <dbReference type="EMBL" id="MCP2370885.1"/>
    </source>
</evidence>
<keyword evidence="3" id="KW-1185">Reference proteome</keyword>
<dbReference type="Proteomes" id="UP001139722">
    <property type="component" value="Unassembled WGS sequence"/>
</dbReference>
<protein>
    <submittedName>
        <fullName evidence="2">Uncharacterized protein</fullName>
    </submittedName>
</protein>
<name>A0A9X2KC62_9MICO</name>
<comment type="caution">
    <text evidence="2">The sequence shown here is derived from an EMBL/GenBank/DDBJ whole genome shotgun (WGS) entry which is preliminary data.</text>
</comment>